<dbReference type="OrthoDB" id="4337792at2759"/>
<evidence type="ECO:0000256" key="1">
    <source>
        <dbReference type="ARBA" id="ARBA00022723"/>
    </source>
</evidence>
<dbReference type="PANTHER" id="PTHR31944">
    <property type="entry name" value="HEME-RESPONSIVE ZINC FINGER TRANSCRIPTION FACTOR HAP1"/>
    <property type="match status" value="1"/>
</dbReference>
<dbReference type="SUPFAM" id="SSF57701">
    <property type="entry name" value="Zn2/Cys6 DNA-binding domain"/>
    <property type="match status" value="1"/>
</dbReference>
<feature type="domain" description="Zn(2)-C6 fungal-type" evidence="8">
    <location>
        <begin position="28"/>
        <end position="63"/>
    </location>
</feature>
<evidence type="ECO:0000313" key="10">
    <source>
        <dbReference type="Proteomes" id="UP000323067"/>
    </source>
</evidence>
<dbReference type="InterPro" id="IPR001138">
    <property type="entry name" value="Zn2Cys6_DnaBD"/>
</dbReference>
<keyword evidence="4" id="KW-0238">DNA-binding</keyword>
<feature type="region of interest" description="Disordered" evidence="7">
    <location>
        <begin position="779"/>
        <end position="805"/>
    </location>
</feature>
<feature type="compositionally biased region" description="Basic and acidic residues" evidence="7">
    <location>
        <begin position="213"/>
        <end position="230"/>
    </location>
</feature>
<evidence type="ECO:0000313" key="9">
    <source>
        <dbReference type="EMBL" id="ATY58540.1"/>
    </source>
</evidence>
<feature type="compositionally biased region" description="Low complexity" evidence="7">
    <location>
        <begin position="77"/>
        <end position="108"/>
    </location>
</feature>
<dbReference type="CDD" id="cd00067">
    <property type="entry name" value="GAL4"/>
    <property type="match status" value="1"/>
</dbReference>
<keyword evidence="6" id="KW-0539">Nucleus</keyword>
<dbReference type="InterPro" id="IPR051430">
    <property type="entry name" value="Fungal_TF_Env_Response"/>
</dbReference>
<dbReference type="SMART" id="SM00906">
    <property type="entry name" value="Fungal_trans"/>
    <property type="match status" value="1"/>
</dbReference>
<dbReference type="AlphaFoldDB" id="A0A2H4S5Z5"/>
<evidence type="ECO:0000259" key="8">
    <source>
        <dbReference type="PROSITE" id="PS50048"/>
    </source>
</evidence>
<dbReference type="GO" id="GO:0005634">
    <property type="term" value="C:nucleus"/>
    <property type="evidence" value="ECO:0007669"/>
    <property type="project" value="TreeGrafter"/>
</dbReference>
<dbReference type="CDD" id="cd12148">
    <property type="entry name" value="fungal_TF_MHR"/>
    <property type="match status" value="1"/>
</dbReference>
<dbReference type="InterPro" id="IPR007219">
    <property type="entry name" value="XnlR_reg_dom"/>
</dbReference>
<keyword evidence="1" id="KW-0479">Metal-binding</keyword>
<feature type="region of interest" description="Disordered" evidence="7">
    <location>
        <begin position="1"/>
        <end position="29"/>
    </location>
</feature>
<keyword evidence="2" id="KW-0862">Zinc</keyword>
<dbReference type="GO" id="GO:0006351">
    <property type="term" value="P:DNA-templated transcription"/>
    <property type="evidence" value="ECO:0007669"/>
    <property type="project" value="InterPro"/>
</dbReference>
<dbReference type="PROSITE" id="PS50048">
    <property type="entry name" value="ZN2_CY6_FUNGAL_2"/>
    <property type="match status" value="1"/>
</dbReference>
<dbReference type="Pfam" id="PF00172">
    <property type="entry name" value="Zn_clus"/>
    <property type="match status" value="1"/>
</dbReference>
<dbReference type="PANTHER" id="PTHR31944:SF131">
    <property type="entry name" value="HEME-RESPONSIVE ZINC FINGER TRANSCRIPTION FACTOR HAP1"/>
    <property type="match status" value="1"/>
</dbReference>
<keyword evidence="3" id="KW-0805">Transcription regulation</keyword>
<evidence type="ECO:0000256" key="4">
    <source>
        <dbReference type="ARBA" id="ARBA00023125"/>
    </source>
</evidence>
<dbReference type="VEuPathDB" id="FungiDB:A9K55_003062"/>
<name>A0A2H4S5Z5_CORMI</name>
<accession>A0A2H4S5Z5</accession>
<feature type="region of interest" description="Disordered" evidence="7">
    <location>
        <begin position="49"/>
        <end position="241"/>
    </location>
</feature>
<evidence type="ECO:0000256" key="7">
    <source>
        <dbReference type="SAM" id="MobiDB-lite"/>
    </source>
</evidence>
<dbReference type="EMBL" id="CP023322">
    <property type="protein sequence ID" value="ATY58540.1"/>
    <property type="molecule type" value="Genomic_DNA"/>
</dbReference>
<reference evidence="9 10" key="1">
    <citation type="journal article" date="2017" name="BMC Genomics">
        <title>Chromosome level assembly and secondary metabolite potential of the parasitic fungus Cordyceps militaris.</title>
        <authorList>
            <person name="Kramer G.J."/>
            <person name="Nodwell J.R."/>
        </authorList>
    </citation>
    <scope>NUCLEOTIDE SEQUENCE [LARGE SCALE GENOMIC DNA]</scope>
    <source>
        <strain evidence="9 10">ATCC 34164</strain>
    </source>
</reference>
<keyword evidence="5" id="KW-0804">Transcription</keyword>
<dbReference type="GO" id="GO:0001228">
    <property type="term" value="F:DNA-binding transcription activator activity, RNA polymerase II-specific"/>
    <property type="evidence" value="ECO:0007669"/>
    <property type="project" value="TreeGrafter"/>
</dbReference>
<dbReference type="InterPro" id="IPR036864">
    <property type="entry name" value="Zn2-C6_fun-type_DNA-bd_sf"/>
</dbReference>
<evidence type="ECO:0000256" key="2">
    <source>
        <dbReference type="ARBA" id="ARBA00022833"/>
    </source>
</evidence>
<dbReference type="GO" id="GO:0000978">
    <property type="term" value="F:RNA polymerase II cis-regulatory region sequence-specific DNA binding"/>
    <property type="evidence" value="ECO:0007669"/>
    <property type="project" value="TreeGrafter"/>
</dbReference>
<feature type="compositionally biased region" description="Low complexity" evidence="7">
    <location>
        <begin position="183"/>
        <end position="197"/>
    </location>
</feature>
<dbReference type="Proteomes" id="UP000323067">
    <property type="component" value="Chromosome iv"/>
</dbReference>
<evidence type="ECO:0000256" key="3">
    <source>
        <dbReference type="ARBA" id="ARBA00023015"/>
    </source>
</evidence>
<evidence type="ECO:0000256" key="6">
    <source>
        <dbReference type="ARBA" id="ARBA00023242"/>
    </source>
</evidence>
<dbReference type="GO" id="GO:0008270">
    <property type="term" value="F:zinc ion binding"/>
    <property type="evidence" value="ECO:0007669"/>
    <property type="project" value="InterPro"/>
</dbReference>
<dbReference type="VEuPathDB" id="FungiDB:CCM_05679"/>
<dbReference type="Pfam" id="PF04082">
    <property type="entry name" value="Fungal_trans"/>
    <property type="match status" value="1"/>
</dbReference>
<evidence type="ECO:0000256" key="5">
    <source>
        <dbReference type="ARBA" id="ARBA00023163"/>
    </source>
</evidence>
<dbReference type="SMART" id="SM00066">
    <property type="entry name" value="GAL4"/>
    <property type="match status" value="1"/>
</dbReference>
<dbReference type="Gene3D" id="4.10.240.10">
    <property type="entry name" value="Zn(2)-C6 fungal-type DNA-binding domain"/>
    <property type="match status" value="1"/>
</dbReference>
<protein>
    <submittedName>
        <fullName evidence="9">C6 zinc finger domain-containing</fullName>
    </submittedName>
</protein>
<sequence>MAEQVKHAEPAAVATASATKKRRRPPLSCEQCRRRKIKCDRAFPCGHCVRAGPGPGGAVTCTYAPTHTPKPSRRKAAPASRRPEAAAAAAAAPLSSSSSSSSQSQSSPDDTGGSMVSLRPPTARAVSIRPTARATQISTPDSEEFHRASAWQPLRPSEAARRSAPPQVGWSAAVDGGREQQGREPQSPPRQQQQQQRAALVGKRAEAPPASRGEARREGDDAPRERHRSEYTPPPKGSISKGRYFGQSHWMNIAAPSNAHKFPVQLSMLKNQEHTQGELFQLLHQCKVLCQQIKNSRVAPLSSLNIGKTMLPRDVCDDLVEAYLATYEGVYRVLHVPTFRREYAAYWADPAAAAAADEAFVVLLQLCLVLGSTVRAQRPAALKATAVRWIYEAHTWLILPPEKGRMTLTGIQIQCLLTLAKMTCGVSADLTWVMAGGLLRTAMYMGLHRDPSRLADMTVFRAEMRRRLWATILELNLLYAFEAGGMPLLTCDDYDVLPPADLDDDALDDVAIDDVGRRVMASNVATHMSVPLEVFRSFPVRLALLQYINDFRAGIDYDKTLRLNAELTKACRAFSRTVATLGDATAAGRRIRPFHISLAEVTLYRCFHALHFPVLFTAFDDPRFYFSRKMCLDGALKIADLVHFSSSPPPPATTTDFAHLAIHGTGMFKNIPVQAACIIALELIHDKSGGGRSGGLGHAAGGTGEDLRACLGRALDWTLDRMRAGEVTAKGHCFLSACIAHTDALDQGLDKTATMALLVARATEAARVDVALLRDVARESGVPVEEEPPPPPGSEDPVAAAGWDGGNWAWDENDDWMWGGAWSQLNVPMPLDDVHQFFAAPVGYMRQQ</sequence>
<organism evidence="9 10">
    <name type="scientific">Cordyceps militaris</name>
    <name type="common">Caterpillar fungus</name>
    <name type="synonym">Clavaria militaris</name>
    <dbReference type="NCBI Taxonomy" id="73501"/>
    <lineage>
        <taxon>Eukaryota</taxon>
        <taxon>Fungi</taxon>
        <taxon>Dikarya</taxon>
        <taxon>Ascomycota</taxon>
        <taxon>Pezizomycotina</taxon>
        <taxon>Sordariomycetes</taxon>
        <taxon>Hypocreomycetidae</taxon>
        <taxon>Hypocreales</taxon>
        <taxon>Cordycipitaceae</taxon>
        <taxon>Cordyceps</taxon>
    </lineage>
</organism>
<gene>
    <name evidence="9" type="ORF">A9K55_003062</name>
</gene>
<proteinExistence type="predicted"/>